<feature type="active site" description="Proton acceptor" evidence="7">
    <location>
        <position position="72"/>
    </location>
</feature>
<keyword evidence="11" id="KW-0121">Carboxypeptidase</keyword>
<dbReference type="PANTHER" id="PTHR21581">
    <property type="entry name" value="D-ALANYL-D-ALANINE CARBOXYPEPTIDASE"/>
    <property type="match status" value="1"/>
</dbReference>
<evidence type="ECO:0000256" key="2">
    <source>
        <dbReference type="ARBA" id="ARBA00022729"/>
    </source>
</evidence>
<evidence type="ECO:0000256" key="4">
    <source>
        <dbReference type="ARBA" id="ARBA00022960"/>
    </source>
</evidence>
<comment type="similarity">
    <text evidence="1 9">Belongs to the peptidase S11 family.</text>
</comment>
<dbReference type="PANTHER" id="PTHR21581:SF33">
    <property type="entry name" value="D-ALANYL-D-ALANINE CARBOXYPEPTIDASE DACB"/>
    <property type="match status" value="1"/>
</dbReference>
<evidence type="ECO:0000313" key="12">
    <source>
        <dbReference type="Proteomes" id="UP000297713"/>
    </source>
</evidence>
<dbReference type="Gene3D" id="3.40.710.10">
    <property type="entry name" value="DD-peptidase/beta-lactamase superfamily"/>
    <property type="match status" value="1"/>
</dbReference>
<dbReference type="Proteomes" id="UP000297713">
    <property type="component" value="Unassembled WGS sequence"/>
</dbReference>
<protein>
    <submittedName>
        <fullName evidence="11">D-alanyl-D-alanine carboxypeptidase</fullName>
    </submittedName>
</protein>
<dbReference type="GO" id="GO:0009002">
    <property type="term" value="F:serine-type D-Ala-D-Ala carboxypeptidase activity"/>
    <property type="evidence" value="ECO:0007669"/>
    <property type="project" value="InterPro"/>
</dbReference>
<feature type="domain" description="Peptidase S11 D-alanyl-D-alanine carboxypeptidase A N-terminal" evidence="10">
    <location>
        <begin position="38"/>
        <end position="262"/>
    </location>
</feature>
<gene>
    <name evidence="11" type="ORF">A7Q10_03085</name>
</gene>
<proteinExistence type="inferred from homology"/>
<evidence type="ECO:0000256" key="9">
    <source>
        <dbReference type="RuleBase" id="RU004016"/>
    </source>
</evidence>
<dbReference type="RefSeq" id="WP_134438926.1">
    <property type="nucleotide sequence ID" value="NZ_LXQC01000002.1"/>
</dbReference>
<dbReference type="EMBL" id="LXQC01000002">
    <property type="protein sequence ID" value="TFE73276.1"/>
    <property type="molecule type" value="Genomic_DNA"/>
</dbReference>
<name>A0A4Y8PIP1_9BACT</name>
<organism evidence="11 12">
    <name type="scientific">Methylacidiphilum caldifontis</name>
    <dbReference type="NCBI Taxonomy" id="2795386"/>
    <lineage>
        <taxon>Bacteria</taxon>
        <taxon>Pseudomonadati</taxon>
        <taxon>Verrucomicrobiota</taxon>
        <taxon>Methylacidiphilae</taxon>
        <taxon>Methylacidiphilales</taxon>
        <taxon>Methylacidiphilaceae</taxon>
        <taxon>Methylacidiphilum (ex Ratnadevi et al. 2023)</taxon>
    </lineage>
</organism>
<reference evidence="11 12" key="1">
    <citation type="submission" date="2016-05" db="EMBL/GenBank/DDBJ databases">
        <title>Diversity and Homogeneity among Thermoacidophilic Verrucomicrobia Methanotrophs Linked with Geographical Origin.</title>
        <authorList>
            <person name="Erikstad H.-A."/>
            <person name="Smestad N.B."/>
            <person name="Ceballos R.M."/>
            <person name="Birkeland N.-K."/>
        </authorList>
    </citation>
    <scope>NUCLEOTIDE SEQUENCE [LARGE SCALE GENOMIC DNA]</scope>
    <source>
        <strain evidence="11 12">Phi</strain>
    </source>
</reference>
<comment type="caution">
    <text evidence="11">The sequence shown here is derived from an EMBL/GenBank/DDBJ whole genome shotgun (WGS) entry which is preliminary data.</text>
</comment>
<dbReference type="GO" id="GO:0006508">
    <property type="term" value="P:proteolysis"/>
    <property type="evidence" value="ECO:0007669"/>
    <property type="project" value="InterPro"/>
</dbReference>
<dbReference type="Pfam" id="PF00768">
    <property type="entry name" value="Peptidase_S11"/>
    <property type="match status" value="1"/>
</dbReference>
<sequence length="281" mass="31441">MKNKCVFKLNFFLFIFPFPLILLLLISAQGEDISIINKNLQARSALVWDSDQKKDLFSRDADSQYYPASTTKLMTALITYEKTKLEGTVTIQPADLGLTEYPVIRFFPGEKYAVRSLVYALLLSSSNEAAMALARQSCGTVMSFVDEMNKKAKSLGCTHTHFQNPHGISYPGHVTTANDLRKIFEAFLDIPQLVKVASSSSYELATLDGKPVQYLMNTNKLLDLYQGMVAGKTGWTPESRNTFVGLCQRQNKKLIIVILDSPNKWQDALVLLHPFMGGPIQ</sequence>
<evidence type="ECO:0000256" key="7">
    <source>
        <dbReference type="PIRSR" id="PIRSR618044-1"/>
    </source>
</evidence>
<keyword evidence="3" id="KW-0378">Hydrolase</keyword>
<evidence type="ECO:0000256" key="3">
    <source>
        <dbReference type="ARBA" id="ARBA00022801"/>
    </source>
</evidence>
<dbReference type="GO" id="GO:0071555">
    <property type="term" value="P:cell wall organization"/>
    <property type="evidence" value="ECO:0007669"/>
    <property type="project" value="UniProtKB-KW"/>
</dbReference>
<feature type="active site" description="Acyl-ester intermediate" evidence="7">
    <location>
        <position position="69"/>
    </location>
</feature>
<keyword evidence="11" id="KW-0645">Protease</keyword>
<evidence type="ECO:0000256" key="1">
    <source>
        <dbReference type="ARBA" id="ARBA00007164"/>
    </source>
</evidence>
<dbReference type="AlphaFoldDB" id="A0A4Y8PIP1"/>
<dbReference type="OrthoDB" id="9791132at2"/>
<keyword evidence="5" id="KW-0573">Peptidoglycan synthesis</keyword>
<accession>A0A4Y8PIP1</accession>
<feature type="binding site" evidence="8">
    <location>
        <position position="232"/>
    </location>
    <ligand>
        <name>substrate</name>
    </ligand>
</feature>
<evidence type="ECO:0000259" key="10">
    <source>
        <dbReference type="Pfam" id="PF00768"/>
    </source>
</evidence>
<feature type="active site" evidence="7">
    <location>
        <position position="125"/>
    </location>
</feature>
<keyword evidence="4" id="KW-0133">Cell shape</keyword>
<dbReference type="InterPro" id="IPR012338">
    <property type="entry name" value="Beta-lactam/transpept-like"/>
</dbReference>
<dbReference type="GO" id="GO:0008360">
    <property type="term" value="P:regulation of cell shape"/>
    <property type="evidence" value="ECO:0007669"/>
    <property type="project" value="UniProtKB-KW"/>
</dbReference>
<dbReference type="InterPro" id="IPR018044">
    <property type="entry name" value="Peptidase_S11"/>
</dbReference>
<dbReference type="InterPro" id="IPR001967">
    <property type="entry name" value="Peptidase_S11_N"/>
</dbReference>
<dbReference type="PRINTS" id="PR00725">
    <property type="entry name" value="DADACBPTASE1"/>
</dbReference>
<evidence type="ECO:0000256" key="8">
    <source>
        <dbReference type="PIRSR" id="PIRSR618044-2"/>
    </source>
</evidence>
<dbReference type="GO" id="GO:0009252">
    <property type="term" value="P:peptidoglycan biosynthetic process"/>
    <property type="evidence" value="ECO:0007669"/>
    <property type="project" value="UniProtKB-KW"/>
</dbReference>
<dbReference type="SUPFAM" id="SSF56601">
    <property type="entry name" value="beta-lactamase/transpeptidase-like"/>
    <property type="match status" value="1"/>
</dbReference>
<keyword evidence="2" id="KW-0732">Signal</keyword>
<keyword evidence="6" id="KW-0961">Cell wall biogenesis/degradation</keyword>
<keyword evidence="12" id="KW-1185">Reference proteome</keyword>
<evidence type="ECO:0000256" key="5">
    <source>
        <dbReference type="ARBA" id="ARBA00022984"/>
    </source>
</evidence>
<evidence type="ECO:0000313" key="11">
    <source>
        <dbReference type="EMBL" id="TFE73276.1"/>
    </source>
</evidence>
<evidence type="ECO:0000256" key="6">
    <source>
        <dbReference type="ARBA" id="ARBA00023316"/>
    </source>
</evidence>